<dbReference type="GeneID" id="94834851"/>
<dbReference type="Proteomes" id="UP000179807">
    <property type="component" value="Unassembled WGS sequence"/>
</dbReference>
<organism evidence="1 2">
    <name type="scientific">Tritrichomonas foetus</name>
    <dbReference type="NCBI Taxonomy" id="1144522"/>
    <lineage>
        <taxon>Eukaryota</taxon>
        <taxon>Metamonada</taxon>
        <taxon>Parabasalia</taxon>
        <taxon>Tritrichomonadida</taxon>
        <taxon>Tritrichomonadidae</taxon>
        <taxon>Tritrichomonas</taxon>
    </lineage>
</organism>
<dbReference type="OrthoDB" id="10595935at2759"/>
<sequence>MKLNFSDFAVIFEKIESPLEVGTLAELTLALLSKNIPFMNWKEVIDLLEILYSQANDITRQYPLDTAFELGKTIDCDQSDFFEFLSTQISTKFKYASIYFSILDSFISIRKDEITIDSLNPTIIMYLCLFVILKSGKCLNNLETLIPELKEPENIYNFIKTLNSNLHSPIARSILHKYHSIENVRTIICRFLICLIPNCSTNEARLNVNACVSVLQNDFESNIELISILYSSYIDLDPNTAIQSLGNFVSSLSKGWFIFSSPVKYVLIINLVFSILDKLEINIQSFYQFASEHLPEVTDLESSSIALKCLANTFRKIPKLDYEFPPKCRLFDFVIAASEPNNNDVFMCIASLLPIPPICPSEHIPIVTNLILKSKIDISDEMIQMLKSALLIAETPNDIKLLIEPFVEHIKENVPYSLLLSILESLSGQISKPKYSSDHFQIDNINSSQVNESEISDDFISLGIDTSSKLNENNDVSFDDFLSLMSETIGICLPLFEQTHLAVEFILIIMSKLTQKIEIKSKLSLHEAVKYISSTFNSQCLFNVASFLCHNQTMASVTAFIILLQERESEMLHCVHSFVSNLLNSKQPNISLIFEANETLAKAAASLITIDNFDIIKTALKNTKYASSIIDVLKEMLVSKCQELKMILDDPELTNLVDHESVEMQFVKVLTNSHPSDIEKWNEEKKLDFLSILETYINQLPKEQQLKFAHFVSNIQETNCIAKSIHIFSPFFKDNDFMTYFATSLLVLPVLIQTNENNIRALKYIIPISLQNKESLSVIKDYIHYVLLSLLKSSECIQNLKKQYNFEIILKPHLPLIISALLGPTNEEIVELFMLISNEKIEPHPNSFVSIIDICKTLKLDDISPNCIKTLIEKASKGTKTKNLCALVVLSYFCKRNILDEKITRQVLFLSQQLLNYDDQSEEVKTASLICLSCFPLNLLLSAK</sequence>
<proteinExistence type="predicted"/>
<dbReference type="EMBL" id="MLAK01000574">
    <property type="protein sequence ID" value="OHT11990.1"/>
    <property type="molecule type" value="Genomic_DNA"/>
</dbReference>
<dbReference type="RefSeq" id="XP_068365126.1">
    <property type="nucleotide sequence ID" value="XM_068500147.1"/>
</dbReference>
<evidence type="ECO:0000313" key="1">
    <source>
        <dbReference type="EMBL" id="OHT11990.1"/>
    </source>
</evidence>
<name>A0A1J4KQP6_9EUKA</name>
<gene>
    <name evidence="1" type="ORF">TRFO_18375</name>
</gene>
<protein>
    <submittedName>
        <fullName evidence="1">Uncharacterized protein</fullName>
    </submittedName>
</protein>
<keyword evidence="2" id="KW-1185">Reference proteome</keyword>
<evidence type="ECO:0000313" key="2">
    <source>
        <dbReference type="Proteomes" id="UP000179807"/>
    </source>
</evidence>
<dbReference type="VEuPathDB" id="TrichDB:TRFO_18375"/>
<accession>A0A1J4KQP6</accession>
<dbReference type="AlphaFoldDB" id="A0A1J4KQP6"/>
<reference evidence="1" key="1">
    <citation type="submission" date="2016-10" db="EMBL/GenBank/DDBJ databases">
        <authorList>
            <person name="Benchimol M."/>
            <person name="Almeida L.G."/>
            <person name="Vasconcelos A.T."/>
            <person name="Perreira-Neves A."/>
            <person name="Rosa I.A."/>
            <person name="Tasca T."/>
            <person name="Bogo M.R."/>
            <person name="de Souza W."/>
        </authorList>
    </citation>
    <scope>NUCLEOTIDE SEQUENCE [LARGE SCALE GENOMIC DNA]</scope>
    <source>
        <strain evidence="1">K</strain>
    </source>
</reference>
<comment type="caution">
    <text evidence="1">The sequence shown here is derived from an EMBL/GenBank/DDBJ whole genome shotgun (WGS) entry which is preliminary data.</text>
</comment>